<dbReference type="InterPro" id="IPR059216">
    <property type="entry name" value="LeuA_carph_isopro_dom"/>
</dbReference>
<keyword evidence="2" id="KW-1185">Reference proteome</keyword>
<dbReference type="EMBL" id="JAHWQX010000002">
    <property type="protein sequence ID" value="MBW3096842.1"/>
    <property type="molecule type" value="Genomic_DNA"/>
</dbReference>
<sequence>MEMKTPSEMIIDKLGGLTKTARMLSTDEKPFPITTVQGWKVRGKIPQEYWLPLIDASREVGIDIDLQDFLAAPTEAAE</sequence>
<proteinExistence type="predicted"/>
<name>A0ABS6WLM4_9HYPH</name>
<gene>
    <name evidence="1" type="ORF">KY465_06080</name>
</gene>
<comment type="caution">
    <text evidence="1">The sequence shown here is derived from an EMBL/GenBank/DDBJ whole genome shotgun (WGS) entry which is preliminary data.</text>
</comment>
<reference evidence="1" key="1">
    <citation type="submission" date="2021-07" db="EMBL/GenBank/DDBJ databases">
        <title>Pseudohoeflea marina sp. nov. a polyhydroxyalcanoate-producing bacterium.</title>
        <authorList>
            <person name="Zheng W."/>
            <person name="Yu S."/>
            <person name="Huang Y."/>
        </authorList>
    </citation>
    <scope>NUCLEOTIDE SEQUENCE</scope>
    <source>
        <strain evidence="1">DP4N28-3</strain>
    </source>
</reference>
<evidence type="ECO:0008006" key="3">
    <source>
        <dbReference type="Google" id="ProtNLM"/>
    </source>
</evidence>
<evidence type="ECO:0000313" key="1">
    <source>
        <dbReference type="EMBL" id="MBW3096842.1"/>
    </source>
</evidence>
<accession>A0ABS6WLM4</accession>
<dbReference type="NCBIfam" id="NF046037">
    <property type="entry name" value="carphisopro"/>
    <property type="match status" value="1"/>
</dbReference>
<evidence type="ECO:0000313" key="2">
    <source>
        <dbReference type="Proteomes" id="UP001430804"/>
    </source>
</evidence>
<dbReference type="Proteomes" id="UP001430804">
    <property type="component" value="Unassembled WGS sequence"/>
</dbReference>
<protein>
    <recommendedName>
        <fullName evidence="3">Transcriptional regulator</fullName>
    </recommendedName>
</protein>
<organism evidence="1 2">
    <name type="scientific">Pseudohoeflea coraliihabitans</name>
    <dbReference type="NCBI Taxonomy" id="2860393"/>
    <lineage>
        <taxon>Bacteria</taxon>
        <taxon>Pseudomonadati</taxon>
        <taxon>Pseudomonadota</taxon>
        <taxon>Alphaproteobacteria</taxon>
        <taxon>Hyphomicrobiales</taxon>
        <taxon>Rhizobiaceae</taxon>
        <taxon>Pseudohoeflea</taxon>
    </lineage>
</organism>